<gene>
    <name evidence="3" type="ORF">EV420DRAFT_1514427</name>
</gene>
<name>A0AA39NGY3_ARMTA</name>
<feature type="region of interest" description="Disordered" evidence="1">
    <location>
        <begin position="51"/>
        <end position="148"/>
    </location>
</feature>
<evidence type="ECO:0000256" key="2">
    <source>
        <dbReference type="SAM" id="Phobius"/>
    </source>
</evidence>
<protein>
    <submittedName>
        <fullName evidence="3">Uncharacterized protein</fullName>
    </submittedName>
</protein>
<reference evidence="3" key="1">
    <citation type="submission" date="2023-06" db="EMBL/GenBank/DDBJ databases">
        <authorList>
            <consortium name="Lawrence Berkeley National Laboratory"/>
            <person name="Ahrendt S."/>
            <person name="Sahu N."/>
            <person name="Indic B."/>
            <person name="Wong-Bajracharya J."/>
            <person name="Merenyi Z."/>
            <person name="Ke H.-M."/>
            <person name="Monk M."/>
            <person name="Kocsube S."/>
            <person name="Drula E."/>
            <person name="Lipzen A."/>
            <person name="Balint B."/>
            <person name="Henrissat B."/>
            <person name="Andreopoulos B."/>
            <person name="Martin F.M."/>
            <person name="Harder C.B."/>
            <person name="Rigling D."/>
            <person name="Ford K.L."/>
            <person name="Foster G.D."/>
            <person name="Pangilinan J."/>
            <person name="Papanicolaou A."/>
            <person name="Barry K."/>
            <person name="LaButti K."/>
            <person name="Viragh M."/>
            <person name="Koriabine M."/>
            <person name="Yan M."/>
            <person name="Riley R."/>
            <person name="Champramary S."/>
            <person name="Plett K.L."/>
            <person name="Tsai I.J."/>
            <person name="Slot J."/>
            <person name="Sipos G."/>
            <person name="Plett J."/>
            <person name="Nagy L.G."/>
            <person name="Grigoriev I.V."/>
        </authorList>
    </citation>
    <scope>NUCLEOTIDE SEQUENCE</scope>
    <source>
        <strain evidence="3">CCBAS 213</strain>
    </source>
</reference>
<keyword evidence="4" id="KW-1185">Reference proteome</keyword>
<comment type="caution">
    <text evidence="3">The sequence shown here is derived from an EMBL/GenBank/DDBJ whole genome shotgun (WGS) entry which is preliminary data.</text>
</comment>
<feature type="region of interest" description="Disordered" evidence="1">
    <location>
        <begin position="302"/>
        <end position="365"/>
    </location>
</feature>
<organism evidence="3 4">
    <name type="scientific">Armillaria tabescens</name>
    <name type="common">Ringless honey mushroom</name>
    <name type="synonym">Agaricus tabescens</name>
    <dbReference type="NCBI Taxonomy" id="1929756"/>
    <lineage>
        <taxon>Eukaryota</taxon>
        <taxon>Fungi</taxon>
        <taxon>Dikarya</taxon>
        <taxon>Basidiomycota</taxon>
        <taxon>Agaricomycotina</taxon>
        <taxon>Agaricomycetes</taxon>
        <taxon>Agaricomycetidae</taxon>
        <taxon>Agaricales</taxon>
        <taxon>Marasmiineae</taxon>
        <taxon>Physalacriaceae</taxon>
        <taxon>Desarmillaria</taxon>
    </lineage>
</organism>
<proteinExistence type="predicted"/>
<evidence type="ECO:0000313" key="3">
    <source>
        <dbReference type="EMBL" id="KAK0465452.1"/>
    </source>
</evidence>
<sequence length="365" mass="39334">MPIMTTSSPSRSFFVTFIAGALGSIGLGVSVAAIWFIWLVPNAKPAVPELTKAASRKARRRSAPPSLPSSRRQASILRSRSRAALISEPSTPDSTATRHVSFLDSQIRSGNSRRFSVPTEEIKHESDENLPSQSDSSPRSSSSTLVSPQVPIKLILARSSGVAESGDGSAESDSSTRRSSLLSPRLPKMRNPLGGKKRTNEERTSLDSVERPKPVRASSLSTSWQRCRQQTASDILDTPPPPESAGRPPFRRFSGSQSTSYFSFKTTRKPSNPTPAPRTQPYQYPYFATPPTGAKIYIRALPQSEGGSTSSSSSVDSTAVAMPESTRSIERTEANAQAQASLGYGRRPTPKRRAASESWTTGAPP</sequence>
<feature type="compositionally biased region" description="Polar residues" evidence="1">
    <location>
        <begin position="254"/>
        <end position="271"/>
    </location>
</feature>
<evidence type="ECO:0000256" key="1">
    <source>
        <dbReference type="SAM" id="MobiDB-lite"/>
    </source>
</evidence>
<keyword evidence="2" id="KW-0472">Membrane</keyword>
<keyword evidence="2" id="KW-1133">Transmembrane helix</keyword>
<dbReference type="GeneID" id="85355365"/>
<evidence type="ECO:0000313" key="4">
    <source>
        <dbReference type="Proteomes" id="UP001175211"/>
    </source>
</evidence>
<feature type="compositionally biased region" description="Low complexity" evidence="1">
    <location>
        <begin position="163"/>
        <end position="186"/>
    </location>
</feature>
<feature type="region of interest" description="Disordered" evidence="1">
    <location>
        <begin position="160"/>
        <end position="287"/>
    </location>
</feature>
<dbReference type="EMBL" id="JAUEPS010000005">
    <property type="protein sequence ID" value="KAK0465452.1"/>
    <property type="molecule type" value="Genomic_DNA"/>
</dbReference>
<keyword evidence="2" id="KW-0812">Transmembrane</keyword>
<feature type="compositionally biased region" description="Low complexity" evidence="1">
    <location>
        <begin position="304"/>
        <end position="321"/>
    </location>
</feature>
<feature type="compositionally biased region" description="Low complexity" evidence="1">
    <location>
        <begin position="130"/>
        <end position="148"/>
    </location>
</feature>
<feature type="transmembrane region" description="Helical" evidence="2">
    <location>
        <begin position="12"/>
        <end position="38"/>
    </location>
</feature>
<dbReference type="RefSeq" id="XP_060336500.1">
    <property type="nucleotide sequence ID" value="XM_060471817.1"/>
</dbReference>
<feature type="compositionally biased region" description="Polar residues" evidence="1">
    <location>
        <begin position="218"/>
        <end position="233"/>
    </location>
</feature>
<dbReference type="Proteomes" id="UP001175211">
    <property type="component" value="Unassembled WGS sequence"/>
</dbReference>
<accession>A0AA39NGY3</accession>
<dbReference type="AlphaFoldDB" id="A0AA39NGY3"/>
<feature type="compositionally biased region" description="Polar residues" evidence="1">
    <location>
        <begin position="88"/>
        <end position="114"/>
    </location>
</feature>
<feature type="compositionally biased region" description="Basic and acidic residues" evidence="1">
    <location>
        <begin position="198"/>
        <end position="213"/>
    </location>
</feature>